<keyword evidence="4" id="KW-1185">Reference proteome</keyword>
<dbReference type="EMBL" id="CP033433">
    <property type="protein sequence ID" value="AYQ74251.1"/>
    <property type="molecule type" value="Genomic_DNA"/>
</dbReference>
<protein>
    <submittedName>
        <fullName evidence="3">Uncharacterized protein</fullName>
    </submittedName>
</protein>
<name>A0A3G3K258_9BACL</name>
<feature type="region of interest" description="Disordered" evidence="1">
    <location>
        <begin position="23"/>
        <end position="86"/>
    </location>
</feature>
<evidence type="ECO:0000313" key="3">
    <source>
        <dbReference type="EMBL" id="AYQ74251.1"/>
    </source>
</evidence>
<accession>A0A3G3K258</accession>
<dbReference type="PROSITE" id="PS51257">
    <property type="entry name" value="PROKAR_LIPOPROTEIN"/>
    <property type="match status" value="1"/>
</dbReference>
<organism evidence="3 4">
    <name type="scientific">Cohnella candidum</name>
    <dbReference type="NCBI Taxonomy" id="2674991"/>
    <lineage>
        <taxon>Bacteria</taxon>
        <taxon>Bacillati</taxon>
        <taxon>Bacillota</taxon>
        <taxon>Bacilli</taxon>
        <taxon>Bacillales</taxon>
        <taxon>Paenibacillaceae</taxon>
        <taxon>Cohnella</taxon>
    </lineage>
</organism>
<dbReference type="AlphaFoldDB" id="A0A3G3K258"/>
<feature type="signal peptide" evidence="2">
    <location>
        <begin position="1"/>
        <end position="26"/>
    </location>
</feature>
<sequence>MRKTIPYLLLLALMALLLAGCGDKQASGSSSDEGGTPVVPATESASAGTDAGAPPTESSAPSPEPSGSASQSPDTKPDSQLKQTAQDVVDALRDRDLERLSEAADPEGLRFSPSLHIDEKTSLVFKAGELPSFKDTKKLTWGSYDGSGEPIDLTFRDYFEKFVYSQDFSSAPDVSVNQLLGKGNTPFNGTEVYPGASYVEFHFPGFDKKNEGMDWESLVLVFRQVSGEWKLASVVHGSWTI</sequence>
<keyword evidence="2" id="KW-0732">Signal</keyword>
<dbReference type="RefSeq" id="WP_123042332.1">
    <property type="nucleotide sequence ID" value="NZ_CP033433.1"/>
</dbReference>
<gene>
    <name evidence="3" type="ORF">EAV92_17765</name>
</gene>
<feature type="chain" id="PRO_5018217253" evidence="2">
    <location>
        <begin position="27"/>
        <end position="241"/>
    </location>
</feature>
<evidence type="ECO:0000256" key="2">
    <source>
        <dbReference type="SAM" id="SignalP"/>
    </source>
</evidence>
<dbReference type="KEGG" id="coh:EAV92_17765"/>
<reference evidence="3 4" key="1">
    <citation type="submission" date="2018-10" db="EMBL/GenBank/DDBJ databases">
        <title>Genome Sequence of Cohnella sp.</title>
        <authorList>
            <person name="Srinivasan S."/>
            <person name="Kim M.K."/>
        </authorList>
    </citation>
    <scope>NUCLEOTIDE SEQUENCE [LARGE SCALE GENOMIC DNA]</scope>
    <source>
        <strain evidence="3 4">18JY8-7</strain>
    </source>
</reference>
<evidence type="ECO:0000313" key="4">
    <source>
        <dbReference type="Proteomes" id="UP000269097"/>
    </source>
</evidence>
<feature type="compositionally biased region" description="Low complexity" evidence="1">
    <location>
        <begin position="51"/>
        <end position="73"/>
    </location>
</feature>
<proteinExistence type="predicted"/>
<evidence type="ECO:0000256" key="1">
    <source>
        <dbReference type="SAM" id="MobiDB-lite"/>
    </source>
</evidence>
<dbReference type="Proteomes" id="UP000269097">
    <property type="component" value="Chromosome"/>
</dbReference>